<evidence type="ECO:0000313" key="3">
    <source>
        <dbReference type="Proteomes" id="UP000823847"/>
    </source>
</evidence>
<evidence type="ECO:0000313" key="2">
    <source>
        <dbReference type="EMBL" id="HIX86870.1"/>
    </source>
</evidence>
<name>A0A9D1XT45_9BACT</name>
<feature type="transmembrane region" description="Helical" evidence="1">
    <location>
        <begin position="39"/>
        <end position="60"/>
    </location>
</feature>
<reference evidence="2" key="2">
    <citation type="submission" date="2021-04" db="EMBL/GenBank/DDBJ databases">
        <authorList>
            <person name="Gilroy R."/>
        </authorList>
    </citation>
    <scope>NUCLEOTIDE SEQUENCE</scope>
    <source>
        <strain evidence="2">ChiHecec2B26-12326</strain>
    </source>
</reference>
<dbReference type="AlphaFoldDB" id="A0A9D1XT45"/>
<gene>
    <name evidence="2" type="ORF">H9848_09735</name>
</gene>
<protein>
    <submittedName>
        <fullName evidence="2">Uncharacterized protein</fullName>
    </submittedName>
</protein>
<dbReference type="Proteomes" id="UP000823847">
    <property type="component" value="Unassembled WGS sequence"/>
</dbReference>
<keyword evidence="1" id="KW-0812">Transmembrane</keyword>
<accession>A0A9D1XT45</accession>
<dbReference type="EMBL" id="DXEN01000073">
    <property type="protein sequence ID" value="HIX86870.1"/>
    <property type="molecule type" value="Genomic_DNA"/>
</dbReference>
<organism evidence="2 3">
    <name type="scientific">Candidatus Parabacteroides intestinigallinarum</name>
    <dbReference type="NCBI Taxonomy" id="2838722"/>
    <lineage>
        <taxon>Bacteria</taxon>
        <taxon>Pseudomonadati</taxon>
        <taxon>Bacteroidota</taxon>
        <taxon>Bacteroidia</taxon>
        <taxon>Bacteroidales</taxon>
        <taxon>Tannerellaceae</taxon>
        <taxon>Parabacteroides</taxon>
    </lineage>
</organism>
<keyword evidence="1" id="KW-0472">Membrane</keyword>
<comment type="caution">
    <text evidence="2">The sequence shown here is derived from an EMBL/GenBank/DDBJ whole genome shotgun (WGS) entry which is preliminary data.</text>
</comment>
<reference evidence="2" key="1">
    <citation type="journal article" date="2021" name="PeerJ">
        <title>Extensive microbial diversity within the chicken gut microbiome revealed by metagenomics and culture.</title>
        <authorList>
            <person name="Gilroy R."/>
            <person name="Ravi A."/>
            <person name="Getino M."/>
            <person name="Pursley I."/>
            <person name="Horton D.L."/>
            <person name="Alikhan N.F."/>
            <person name="Baker D."/>
            <person name="Gharbi K."/>
            <person name="Hall N."/>
            <person name="Watson M."/>
            <person name="Adriaenssens E.M."/>
            <person name="Foster-Nyarko E."/>
            <person name="Jarju S."/>
            <person name="Secka A."/>
            <person name="Antonio M."/>
            <person name="Oren A."/>
            <person name="Chaudhuri R.R."/>
            <person name="La Ragione R."/>
            <person name="Hildebrand F."/>
            <person name="Pallen M.J."/>
        </authorList>
    </citation>
    <scope>NUCLEOTIDE SEQUENCE</scope>
    <source>
        <strain evidence="2">ChiHecec2B26-12326</strain>
    </source>
</reference>
<evidence type="ECO:0000256" key="1">
    <source>
        <dbReference type="SAM" id="Phobius"/>
    </source>
</evidence>
<proteinExistence type="predicted"/>
<sequence>MDRLKDFITANREEFDEVRLPEGHRARFERKLPKRRKSIRLIVAWSVGAVAAAVALLLFLRLPGRIGQESTPDTSAEVYATEMRIEFDELCMYYRMRMGDLLERLNESCQQGRTPEACGLREAGQRIVADCQTFERTVVPTLPCTNEGIFVLTRHYGSSLESLSFLVKRVENEGNKE</sequence>
<keyword evidence="1" id="KW-1133">Transmembrane helix</keyword>